<evidence type="ECO:0000313" key="3">
    <source>
        <dbReference type="Proteomes" id="UP000516305"/>
    </source>
</evidence>
<feature type="transmembrane region" description="Helical" evidence="1">
    <location>
        <begin position="236"/>
        <end position="257"/>
    </location>
</feature>
<evidence type="ECO:0000313" key="2">
    <source>
        <dbReference type="EMBL" id="QNR23219.1"/>
    </source>
</evidence>
<dbReference type="EMBL" id="CP060139">
    <property type="protein sequence ID" value="QNR23219.1"/>
    <property type="molecule type" value="Genomic_DNA"/>
</dbReference>
<feature type="transmembrane region" description="Helical" evidence="1">
    <location>
        <begin position="195"/>
        <end position="216"/>
    </location>
</feature>
<protein>
    <submittedName>
        <fullName evidence="2">Uncharacterized protein</fullName>
    </submittedName>
</protein>
<name>A0A7H0VBX1_9FLAO</name>
<keyword evidence="1" id="KW-0472">Membrane</keyword>
<keyword evidence="3" id="KW-1185">Reference proteome</keyword>
<keyword evidence="1" id="KW-1133">Transmembrane helix</keyword>
<proteinExistence type="predicted"/>
<sequence length="397" mass="45266">MKILDNILNGFQVPGHFMALEIHYRDSGMEIRACELRYHKGLLSLKDQKVYSDFESLKQSRALPCIAYLSGRKVLTKNVKLDSPETVEAAELLKQAFPAVNSKSVHFQVDQINSMAHVSVIRKEVLDEFFQNWPASHPLIDLQIGPYFLLEPLAELLQEPTHIGGYELDPAALEMVPATEQSGIMHLLGEEVESAVSGAFAYALLFCSNAVLPSVLNEVVYNRGQWKFSKWNQALIKYGLGSVLVLLLFSFLGFSYYNNLNNKVAFKAQDYQWQLESLEKLEAALSTKRNFIANNQSDYLSTAQALDQLAERLPKEVKFKRLQSHPVERIKEKEGKVFYERNMVRIHGEAKSYRSFQDWLSKIKALEWVAELEILGYQELSTGHEAEFILKLEIDPS</sequence>
<dbReference type="AlphaFoldDB" id="A0A7H0VBX1"/>
<dbReference type="RefSeq" id="WP_210757749.1">
    <property type="nucleotide sequence ID" value="NZ_CP060139.1"/>
</dbReference>
<organism evidence="2 3">
    <name type="scientific">Croceimicrobium hydrocarbonivorans</name>
    <dbReference type="NCBI Taxonomy" id="2761580"/>
    <lineage>
        <taxon>Bacteria</taxon>
        <taxon>Pseudomonadati</taxon>
        <taxon>Bacteroidota</taxon>
        <taxon>Flavobacteriia</taxon>
        <taxon>Flavobacteriales</taxon>
        <taxon>Owenweeksiaceae</taxon>
        <taxon>Croceimicrobium</taxon>
    </lineage>
</organism>
<dbReference type="Proteomes" id="UP000516305">
    <property type="component" value="Chromosome"/>
</dbReference>
<gene>
    <name evidence="2" type="ORF">H4K34_12645</name>
</gene>
<keyword evidence="1" id="KW-0812">Transmembrane</keyword>
<reference evidence="2 3" key="1">
    <citation type="submission" date="2020-08" db="EMBL/GenBank/DDBJ databases">
        <title>Croceimicrobium hydrocarbonivorans gen. nov., sp. nov., a novel marine bacterium isolated from a bacterial consortium that degrades polyethylene terephthalate.</title>
        <authorList>
            <person name="Liu R."/>
        </authorList>
    </citation>
    <scope>NUCLEOTIDE SEQUENCE [LARGE SCALE GENOMIC DNA]</scope>
    <source>
        <strain evidence="2 3">A20-9</strain>
    </source>
</reference>
<accession>A0A7H0VBX1</accession>
<dbReference type="KEGG" id="chyd:H4K34_12645"/>
<evidence type="ECO:0000256" key="1">
    <source>
        <dbReference type="SAM" id="Phobius"/>
    </source>
</evidence>